<dbReference type="Gene3D" id="3.40.50.1820">
    <property type="entry name" value="alpha/beta hydrolase"/>
    <property type="match status" value="1"/>
</dbReference>
<evidence type="ECO:0000313" key="7">
    <source>
        <dbReference type="EMBL" id="KAJ4397190.1"/>
    </source>
</evidence>
<gene>
    <name evidence="7" type="ORF">N0V93_001414</name>
</gene>
<dbReference type="PANTHER" id="PTHR43918">
    <property type="entry name" value="ACETYLCHOLINESTERASE"/>
    <property type="match status" value="1"/>
</dbReference>
<dbReference type="PROSITE" id="PS00941">
    <property type="entry name" value="CARBOXYLESTERASE_B_2"/>
    <property type="match status" value="1"/>
</dbReference>
<dbReference type="Proteomes" id="UP001140453">
    <property type="component" value="Unassembled WGS sequence"/>
</dbReference>
<dbReference type="InterPro" id="IPR019819">
    <property type="entry name" value="Carboxylesterase_B_CS"/>
</dbReference>
<reference evidence="7" key="1">
    <citation type="submission" date="2022-10" db="EMBL/GenBank/DDBJ databases">
        <title>Tapping the CABI collections for fungal endophytes: first genome assemblies for Collariella, Neodidymelliopsis, Ascochyta clinopodiicola, Didymella pomorum, Didymosphaeria variabile, Neocosmospora piperis and Neocucurbitaria cava.</title>
        <authorList>
            <person name="Hill R."/>
        </authorList>
    </citation>
    <scope>NUCLEOTIDE SEQUENCE</scope>
    <source>
        <strain evidence="7">IMI 355082</strain>
    </source>
</reference>
<evidence type="ECO:0000256" key="1">
    <source>
        <dbReference type="ARBA" id="ARBA00005964"/>
    </source>
</evidence>
<dbReference type="Pfam" id="PF00135">
    <property type="entry name" value="COesterase"/>
    <property type="match status" value="1"/>
</dbReference>
<evidence type="ECO:0000256" key="4">
    <source>
        <dbReference type="SAM" id="MobiDB-lite"/>
    </source>
</evidence>
<protein>
    <recommendedName>
        <fullName evidence="3">Carboxylic ester hydrolase</fullName>
        <ecNumber evidence="3">3.1.1.-</ecNumber>
    </recommendedName>
</protein>
<evidence type="ECO:0000256" key="2">
    <source>
        <dbReference type="ARBA" id="ARBA00022801"/>
    </source>
</evidence>
<feature type="domain" description="Carboxylesterase type B" evidence="6">
    <location>
        <begin position="117"/>
        <end position="600"/>
    </location>
</feature>
<keyword evidence="8" id="KW-1185">Reference proteome</keyword>
<dbReference type="InterPro" id="IPR050654">
    <property type="entry name" value="AChE-related_enzymes"/>
</dbReference>
<dbReference type="InterPro" id="IPR029058">
    <property type="entry name" value="AB_hydrolase_fold"/>
</dbReference>
<feature type="region of interest" description="Disordered" evidence="4">
    <location>
        <begin position="1"/>
        <end position="68"/>
    </location>
</feature>
<feature type="compositionally biased region" description="Polar residues" evidence="4">
    <location>
        <begin position="11"/>
        <end position="34"/>
    </location>
</feature>
<dbReference type="EMBL" id="JAPEVB010000001">
    <property type="protein sequence ID" value="KAJ4397190.1"/>
    <property type="molecule type" value="Genomic_DNA"/>
</dbReference>
<feature type="compositionally biased region" description="Polar residues" evidence="4">
    <location>
        <begin position="43"/>
        <end position="54"/>
    </location>
</feature>
<dbReference type="EC" id="3.1.1.-" evidence="3"/>
<dbReference type="InterPro" id="IPR002018">
    <property type="entry name" value="CarbesteraseB"/>
</dbReference>
<name>A0A9W9D2L0_9PEZI</name>
<dbReference type="SUPFAM" id="SSF53474">
    <property type="entry name" value="alpha/beta-Hydrolases"/>
    <property type="match status" value="1"/>
</dbReference>
<keyword evidence="5" id="KW-0812">Transmembrane</keyword>
<dbReference type="InterPro" id="IPR019826">
    <property type="entry name" value="Carboxylesterase_B_AS"/>
</dbReference>
<proteinExistence type="inferred from homology"/>
<dbReference type="OrthoDB" id="408631at2759"/>
<organism evidence="7 8">
    <name type="scientific">Gnomoniopsis smithogilvyi</name>
    <dbReference type="NCBI Taxonomy" id="1191159"/>
    <lineage>
        <taxon>Eukaryota</taxon>
        <taxon>Fungi</taxon>
        <taxon>Dikarya</taxon>
        <taxon>Ascomycota</taxon>
        <taxon>Pezizomycotina</taxon>
        <taxon>Sordariomycetes</taxon>
        <taxon>Sordariomycetidae</taxon>
        <taxon>Diaporthales</taxon>
        <taxon>Gnomoniaceae</taxon>
        <taxon>Gnomoniopsis</taxon>
    </lineage>
</organism>
<evidence type="ECO:0000256" key="5">
    <source>
        <dbReference type="SAM" id="Phobius"/>
    </source>
</evidence>
<keyword evidence="2 3" id="KW-0378">Hydrolase</keyword>
<dbReference type="AlphaFoldDB" id="A0A9W9D2L0"/>
<dbReference type="PANTHER" id="PTHR43918:SF4">
    <property type="entry name" value="CARBOXYLIC ESTER HYDROLASE"/>
    <property type="match status" value="1"/>
</dbReference>
<evidence type="ECO:0000259" key="6">
    <source>
        <dbReference type="Pfam" id="PF00135"/>
    </source>
</evidence>
<accession>A0A9W9D2L0</accession>
<dbReference type="PROSITE" id="PS00122">
    <property type="entry name" value="CARBOXYLESTERASE_B_1"/>
    <property type="match status" value="1"/>
</dbReference>
<comment type="caution">
    <text evidence="7">The sequence shown here is derived from an EMBL/GenBank/DDBJ whole genome shotgun (WGS) entry which is preliminary data.</text>
</comment>
<sequence length="642" mass="69085">MTSAVLEDGTPLSSPTKALSHTAPSPHAESSTSAKGDEDGVVEQQQPQADTGVQSAVLEGQQQSHKKQPWWKTRKAKLAYAVGALLLVVFVVLLTLGLLGYLKKAGQNPTVNLGYATYMGTTVGGGVNRFLGMRYAAAPVGDLRWRAPVAPPSSTTVQAATAFGPICLGISVALPNSAESEDCLFVNVWSPQGTNTTSNLPVWLFIQGGGYVSNSNANWDGTEVVQKSGNNIVFVNFNYRVAMWGFLASSKVSADGALNAGLLDQRFLMQWVKDNIASFGGDPNNVIIHGASAGAGSVALHLVAYGGRDDSLFTAAIAESVFFPAQPYVAQLEYQFDRLTNSTGCSTATDQLTCLRNLDVTTLQAQNIPSPFPGRTAAPVPLFYWTPCIDGDFLEDLPYTLFAQQKFVRVPLLFGNDNNEGSEFATNAATPSDMVNFFQNNYPLLSSNDTDAIVALYPLQAAIPNHAAWFPSASQAYGETTFICPAINILAAYLTSSGGSNTQLWNYRYNVIDQTNAAQGLGVPHLFESYAVFGPTNLNNPDPPESYLTYNAEIVPVVMSYFLSFIQTHNPNPLRAAGSPEWEDWSAAGTNGSRIVLETNNTRMEDVGGDQMARCLFWAGLAPSTQQKRSAVDLWARAEEDE</sequence>
<evidence type="ECO:0000313" key="8">
    <source>
        <dbReference type="Proteomes" id="UP001140453"/>
    </source>
</evidence>
<comment type="similarity">
    <text evidence="1 3">Belongs to the type-B carboxylesterase/lipase family.</text>
</comment>
<keyword evidence="5" id="KW-0472">Membrane</keyword>
<keyword evidence="5" id="KW-1133">Transmembrane helix</keyword>
<dbReference type="GO" id="GO:0052689">
    <property type="term" value="F:carboxylic ester hydrolase activity"/>
    <property type="evidence" value="ECO:0007669"/>
    <property type="project" value="TreeGrafter"/>
</dbReference>
<evidence type="ECO:0000256" key="3">
    <source>
        <dbReference type="RuleBase" id="RU361235"/>
    </source>
</evidence>
<feature type="transmembrane region" description="Helical" evidence="5">
    <location>
        <begin position="78"/>
        <end position="102"/>
    </location>
</feature>